<keyword evidence="15" id="KW-1185">Reference proteome</keyword>
<dbReference type="FunFam" id="3.40.50.720:FF:000010">
    <property type="entry name" value="Malate dehydrogenase"/>
    <property type="match status" value="1"/>
</dbReference>
<evidence type="ECO:0000256" key="2">
    <source>
        <dbReference type="ARBA" id="ARBA00012995"/>
    </source>
</evidence>
<evidence type="ECO:0000256" key="9">
    <source>
        <dbReference type="PIRSR" id="PIRSR000102-2"/>
    </source>
</evidence>
<dbReference type="GO" id="GO:0030060">
    <property type="term" value="F:L-malate dehydrogenase (NAD+) activity"/>
    <property type="evidence" value="ECO:0007669"/>
    <property type="project" value="UniProtKB-UniRule"/>
</dbReference>
<reference evidence="14 15" key="1">
    <citation type="submission" date="2020-07" db="EMBL/GenBank/DDBJ databases">
        <authorList>
            <person name="Zhuang K."/>
            <person name="Ran Y."/>
        </authorList>
    </citation>
    <scope>NUCLEOTIDE SEQUENCE [LARGE SCALE GENOMIC DNA]</scope>
    <source>
        <strain evidence="14 15">WCH-YHL-001</strain>
    </source>
</reference>
<evidence type="ECO:0000313" key="15">
    <source>
        <dbReference type="Proteomes" id="UP000515512"/>
    </source>
</evidence>
<evidence type="ECO:0000259" key="13">
    <source>
        <dbReference type="Pfam" id="PF02866"/>
    </source>
</evidence>
<dbReference type="Pfam" id="PF00056">
    <property type="entry name" value="Ldh_1_N"/>
    <property type="match status" value="1"/>
</dbReference>
<dbReference type="EC" id="1.1.1.37" evidence="2 7"/>
<feature type="binding site" evidence="7 9">
    <location>
        <position position="174"/>
    </location>
    <ligand>
        <name>substrate</name>
    </ligand>
</feature>
<dbReference type="EMBL" id="CP059399">
    <property type="protein sequence ID" value="QLY29105.1"/>
    <property type="molecule type" value="Genomic_DNA"/>
</dbReference>
<feature type="domain" description="Lactate/malate dehydrogenase N-terminal" evidence="12">
    <location>
        <begin position="18"/>
        <end position="156"/>
    </location>
</feature>
<dbReference type="RefSeq" id="WP_181580310.1">
    <property type="nucleotide sequence ID" value="NZ_CP059399.1"/>
</dbReference>
<dbReference type="PROSITE" id="PS00068">
    <property type="entry name" value="MDH"/>
    <property type="match status" value="1"/>
</dbReference>
<evidence type="ECO:0000259" key="12">
    <source>
        <dbReference type="Pfam" id="PF00056"/>
    </source>
</evidence>
<dbReference type="PIRSF" id="PIRSF000102">
    <property type="entry name" value="Lac_mal_DH"/>
    <property type="match status" value="1"/>
</dbReference>
<dbReference type="Gene3D" id="3.40.50.720">
    <property type="entry name" value="NAD(P)-binding Rossmann-like Domain"/>
    <property type="match status" value="1"/>
</dbReference>
<dbReference type="InterPro" id="IPR036291">
    <property type="entry name" value="NAD(P)-bd_dom_sf"/>
</dbReference>
<evidence type="ECO:0000256" key="6">
    <source>
        <dbReference type="ARBA" id="ARBA00048313"/>
    </source>
</evidence>
<protein>
    <recommendedName>
        <fullName evidence="3 7">Malate dehydrogenase</fullName>
        <ecNumber evidence="2 7">1.1.1.37</ecNumber>
    </recommendedName>
</protein>
<dbReference type="SUPFAM" id="SSF56327">
    <property type="entry name" value="LDH C-terminal domain-like"/>
    <property type="match status" value="1"/>
</dbReference>
<gene>
    <name evidence="7" type="primary">mdh</name>
    <name evidence="14" type="ORF">H0264_27915</name>
</gene>
<feature type="binding site" evidence="7">
    <location>
        <begin position="23"/>
        <end position="29"/>
    </location>
    <ligand>
        <name>NAD(+)</name>
        <dbReference type="ChEBI" id="CHEBI:57540"/>
    </ligand>
</feature>
<dbReference type="KEGG" id="nhu:H0264_27915"/>
<name>A0A7D6ZMA1_9NOCA</name>
<dbReference type="InterPro" id="IPR001557">
    <property type="entry name" value="L-lactate/malate_DH"/>
</dbReference>
<evidence type="ECO:0000256" key="10">
    <source>
        <dbReference type="PIRSR" id="PIRSR000102-3"/>
    </source>
</evidence>
<evidence type="ECO:0000313" key="14">
    <source>
        <dbReference type="EMBL" id="QLY29105.1"/>
    </source>
</evidence>
<evidence type="ECO:0000256" key="3">
    <source>
        <dbReference type="ARBA" id="ARBA00020382"/>
    </source>
</evidence>
<evidence type="ECO:0000256" key="7">
    <source>
        <dbReference type="HAMAP-Rule" id="MF_01517"/>
    </source>
</evidence>
<keyword evidence="5 7" id="KW-0520">NAD</keyword>
<comment type="similarity">
    <text evidence="1 7">Belongs to the LDH/MDH superfamily. MDH type 2 family.</text>
</comment>
<comment type="catalytic activity">
    <reaction evidence="6 7 11">
        <text>(S)-malate + NAD(+) = oxaloacetate + NADH + H(+)</text>
        <dbReference type="Rhea" id="RHEA:21432"/>
        <dbReference type="ChEBI" id="CHEBI:15378"/>
        <dbReference type="ChEBI" id="CHEBI:15589"/>
        <dbReference type="ChEBI" id="CHEBI:16452"/>
        <dbReference type="ChEBI" id="CHEBI:57540"/>
        <dbReference type="ChEBI" id="CHEBI:57945"/>
        <dbReference type="EC" id="1.1.1.37"/>
    </reaction>
</comment>
<accession>A0A7D6ZMA1</accession>
<dbReference type="GO" id="GO:0006099">
    <property type="term" value="P:tricarboxylic acid cycle"/>
    <property type="evidence" value="ECO:0007669"/>
    <property type="project" value="UniProtKB-UniRule"/>
</dbReference>
<dbReference type="InterPro" id="IPR001252">
    <property type="entry name" value="Malate_DH_AS"/>
</dbReference>
<feature type="binding site" evidence="7 9">
    <location>
        <position position="104"/>
    </location>
    <ligand>
        <name>substrate</name>
    </ligand>
</feature>
<keyword evidence="4 7" id="KW-0560">Oxidoreductase</keyword>
<evidence type="ECO:0000256" key="5">
    <source>
        <dbReference type="ARBA" id="ARBA00023027"/>
    </source>
</evidence>
<sequence length="344" mass="35769">MSVQREETVVSSAARPVTVTVTGAAGQIAYGLLFRIASGALLGPDTPVRLRLLEIPAAVASLEGVAMELEDGAFPLLSSIDIADDPWVGFDGANIALLVGARPRTAGMERADLLAANGPIFTDQGAAINANAAQDIKVLAVGNPANTNAFIAASNAPDVPVTRFTALTRLDHNRAIAQLAERTGAPAAEIERIAIWGNHSATQYPDLSYATVAGRPAFEAIGADRTWVTDDFIPTVQQRGTAIIKARGASSAASAASAAIDHIHDWVLGTAPGDWTSMAVPSDGSYGVPEGLISSFPVTCADGEYTIVPGLEIDEFSRARIDLSVAELAAERDAVIELGFAKRS</sequence>
<evidence type="ECO:0000256" key="8">
    <source>
        <dbReference type="PIRSR" id="PIRSR000102-1"/>
    </source>
</evidence>
<evidence type="ECO:0000256" key="11">
    <source>
        <dbReference type="RuleBase" id="RU000422"/>
    </source>
</evidence>
<feature type="binding site" evidence="7 10">
    <location>
        <begin position="141"/>
        <end position="143"/>
    </location>
    <ligand>
        <name>NAD(+)</name>
        <dbReference type="ChEBI" id="CHEBI:57540"/>
    </ligand>
</feature>
<organism evidence="14 15">
    <name type="scientific">Nocardia huaxiensis</name>
    <dbReference type="NCBI Taxonomy" id="2755382"/>
    <lineage>
        <taxon>Bacteria</taxon>
        <taxon>Bacillati</taxon>
        <taxon>Actinomycetota</taxon>
        <taxon>Actinomycetes</taxon>
        <taxon>Mycobacteriales</taxon>
        <taxon>Nocardiaceae</taxon>
        <taxon>Nocardia</taxon>
    </lineage>
</organism>
<comment type="function">
    <text evidence="7">Catalyzes the reversible oxidation of malate to oxaloacetate.</text>
</comment>
<dbReference type="PANTHER" id="PTHR23382">
    <property type="entry name" value="MALATE DEHYDROGENASE"/>
    <property type="match status" value="1"/>
</dbReference>
<dbReference type="NCBIfam" id="TIGR01759">
    <property type="entry name" value="MalateDH-SF1"/>
    <property type="match status" value="1"/>
</dbReference>
<dbReference type="FunFam" id="3.90.110.10:FF:000002">
    <property type="entry name" value="Malate dehydrogenase"/>
    <property type="match status" value="1"/>
</dbReference>
<dbReference type="InterPro" id="IPR022383">
    <property type="entry name" value="Lactate/malate_DH_C"/>
</dbReference>
<feature type="active site" description="Proton acceptor" evidence="7 8">
    <location>
        <position position="199"/>
    </location>
</feature>
<dbReference type="InterPro" id="IPR001236">
    <property type="entry name" value="Lactate/malate_DH_N"/>
</dbReference>
<dbReference type="SUPFAM" id="SSF51735">
    <property type="entry name" value="NAD(P)-binding Rossmann-fold domains"/>
    <property type="match status" value="1"/>
</dbReference>
<dbReference type="Gene3D" id="3.90.110.10">
    <property type="entry name" value="Lactate dehydrogenase/glycoside hydrolase, family 4, C-terminal"/>
    <property type="match status" value="1"/>
</dbReference>
<feature type="binding site" evidence="7">
    <location>
        <position position="124"/>
    </location>
    <ligand>
        <name>NAD(+)</name>
        <dbReference type="ChEBI" id="CHEBI:57540"/>
    </ligand>
</feature>
<feature type="domain" description="Lactate/malate dehydrogenase C-terminal" evidence="13">
    <location>
        <begin position="168"/>
        <end position="335"/>
    </location>
</feature>
<dbReference type="Pfam" id="PF02866">
    <property type="entry name" value="Ldh_1_C"/>
    <property type="match status" value="1"/>
</dbReference>
<dbReference type="NCBIfam" id="NF003916">
    <property type="entry name" value="PRK05442.1"/>
    <property type="match status" value="1"/>
</dbReference>
<dbReference type="GO" id="GO:0006108">
    <property type="term" value="P:malate metabolic process"/>
    <property type="evidence" value="ECO:0007669"/>
    <property type="project" value="InterPro"/>
</dbReference>
<dbReference type="Proteomes" id="UP000515512">
    <property type="component" value="Chromosome"/>
</dbReference>
<evidence type="ECO:0000256" key="4">
    <source>
        <dbReference type="ARBA" id="ARBA00023002"/>
    </source>
</evidence>
<dbReference type="AlphaFoldDB" id="A0A7D6ZMA1"/>
<dbReference type="HAMAP" id="MF_01517">
    <property type="entry name" value="Malate_dehydrog_2"/>
    <property type="match status" value="1"/>
</dbReference>
<keyword evidence="7 11" id="KW-0816">Tricarboxylic acid cycle</keyword>
<proteinExistence type="inferred from homology"/>
<evidence type="ECO:0000256" key="1">
    <source>
        <dbReference type="ARBA" id="ARBA00009613"/>
    </source>
</evidence>
<feature type="binding site" evidence="7 10">
    <location>
        <position position="117"/>
    </location>
    <ligand>
        <name>NAD(+)</name>
        <dbReference type="ChEBI" id="CHEBI:57540"/>
    </ligand>
</feature>
<dbReference type="CDD" id="cd01338">
    <property type="entry name" value="MDH_chloroplast-like"/>
    <property type="match status" value="1"/>
</dbReference>
<feature type="binding site" evidence="7 9">
    <location>
        <position position="143"/>
    </location>
    <ligand>
        <name>substrate</name>
    </ligand>
</feature>
<dbReference type="InterPro" id="IPR010945">
    <property type="entry name" value="Malate_DH_type2"/>
</dbReference>
<feature type="binding site" evidence="7 9">
    <location>
        <position position="110"/>
    </location>
    <ligand>
        <name>substrate</name>
    </ligand>
</feature>
<dbReference type="InterPro" id="IPR015955">
    <property type="entry name" value="Lactate_DH/Glyco_Ohase_4_C"/>
</dbReference>